<gene>
    <name evidence="2" type="ORF">GBK04_26215</name>
</gene>
<name>A0A7C9FTF9_9BACT</name>
<proteinExistence type="predicted"/>
<dbReference type="RefSeq" id="WP_152764901.1">
    <property type="nucleotide sequence ID" value="NZ_WHLY01000002.1"/>
</dbReference>
<organism evidence="2 3">
    <name type="scientific">Salmonirosea aquatica</name>
    <dbReference type="NCBI Taxonomy" id="2654236"/>
    <lineage>
        <taxon>Bacteria</taxon>
        <taxon>Pseudomonadati</taxon>
        <taxon>Bacteroidota</taxon>
        <taxon>Cytophagia</taxon>
        <taxon>Cytophagales</taxon>
        <taxon>Spirosomataceae</taxon>
        <taxon>Salmonirosea</taxon>
    </lineage>
</organism>
<keyword evidence="1" id="KW-0472">Membrane</keyword>
<dbReference type="PROSITE" id="PS51257">
    <property type="entry name" value="PROKAR_LIPOPROTEIN"/>
    <property type="match status" value="1"/>
</dbReference>
<dbReference type="Proteomes" id="UP000479293">
    <property type="component" value="Unassembled WGS sequence"/>
</dbReference>
<keyword evidence="1" id="KW-1133">Transmembrane helix</keyword>
<feature type="transmembrane region" description="Helical" evidence="1">
    <location>
        <begin position="199"/>
        <end position="222"/>
    </location>
</feature>
<evidence type="ECO:0000313" key="3">
    <source>
        <dbReference type="Proteomes" id="UP000479293"/>
    </source>
</evidence>
<feature type="transmembrane region" description="Helical" evidence="1">
    <location>
        <begin position="6"/>
        <end position="30"/>
    </location>
</feature>
<protein>
    <recommendedName>
        <fullName evidence="4">TIR domain-containing protein</fullName>
    </recommendedName>
</protein>
<dbReference type="EMBL" id="WHLY01000002">
    <property type="protein sequence ID" value="MPR36732.1"/>
    <property type="molecule type" value="Genomic_DNA"/>
</dbReference>
<reference evidence="2 3" key="1">
    <citation type="submission" date="2019-10" db="EMBL/GenBank/DDBJ databases">
        <title>Draft Genome Sequence of Cytophagaceae sp. SJW1-29.</title>
        <authorList>
            <person name="Choi A."/>
        </authorList>
    </citation>
    <scope>NUCLEOTIDE SEQUENCE [LARGE SCALE GENOMIC DNA]</scope>
    <source>
        <strain evidence="2 3">SJW1-29</strain>
    </source>
</reference>
<accession>A0A7C9FTF9</accession>
<evidence type="ECO:0000313" key="2">
    <source>
        <dbReference type="EMBL" id="MPR36732.1"/>
    </source>
</evidence>
<evidence type="ECO:0000256" key="1">
    <source>
        <dbReference type="SAM" id="Phobius"/>
    </source>
</evidence>
<dbReference type="AlphaFoldDB" id="A0A7C9FTF9"/>
<evidence type="ECO:0008006" key="4">
    <source>
        <dbReference type="Google" id="ProtNLM"/>
    </source>
</evidence>
<comment type="caution">
    <text evidence="2">The sequence shown here is derived from an EMBL/GenBank/DDBJ whole genome shotgun (WGS) entry which is preliminary data.</text>
</comment>
<keyword evidence="3" id="KW-1185">Reference proteome</keyword>
<keyword evidence="1" id="KW-0812">Transmembrane</keyword>
<sequence>METLRFILFLICMCVCVLSIGAFIACMIQIPKSMNKVEREWKEKRKNAPTNIVFIAYREIDIELALNVERTLKEFEFSVFMWNPFDPFQDPIDSIYDFIDASFAMIQINPDNESDWIKQEKELARSHRKKVIQIDSSSDLAVLIHQLQDLRNVTQPFHIPPAFRHDLTLELKDNLEKAGYKYSTATRNMEDAVYESNSGYSIIVIMFLGGIAFYSGLFAYLLY</sequence>